<dbReference type="RefSeq" id="WP_319833228.1">
    <property type="nucleotide sequence ID" value="NZ_CP138858.1"/>
</dbReference>
<dbReference type="PANTHER" id="PTHR39473:SF1">
    <property type="entry name" value="DINB-LIKE DOMAIN-CONTAINING PROTEIN"/>
    <property type="match status" value="1"/>
</dbReference>
<sequence>MRFNSLIDALQEALRQQLLLLTELSEEAYCAPAQGHLSSSVGKHIRHNLDHFESFFHGLDACQIDYENRSRQGQIESISEVAIAVLEDLIVQLQALRTEDERELAVREESAAGANQRRWLKSSLGRELQFLLGHTVHHNALIAMIVDRHGLALPEGFGIAPSTLRHQQVPHTPENICAH</sequence>
<evidence type="ECO:0000313" key="2">
    <source>
        <dbReference type="Proteomes" id="UP001324993"/>
    </source>
</evidence>
<organism evidence="1 2">
    <name type="scientific">Coraliomargarita algicola</name>
    <dbReference type="NCBI Taxonomy" id="3092156"/>
    <lineage>
        <taxon>Bacteria</taxon>
        <taxon>Pseudomonadati</taxon>
        <taxon>Verrucomicrobiota</taxon>
        <taxon>Opitutia</taxon>
        <taxon>Puniceicoccales</taxon>
        <taxon>Coraliomargaritaceae</taxon>
        <taxon>Coraliomargarita</taxon>
    </lineage>
</organism>
<reference evidence="1 2" key="1">
    <citation type="submission" date="2023-11" db="EMBL/GenBank/DDBJ databases">
        <title>Coraliomargarita sp. nov., isolated from marine algae.</title>
        <authorList>
            <person name="Lee J.K."/>
            <person name="Baek J.H."/>
            <person name="Kim J.M."/>
            <person name="Choi D.G."/>
            <person name="Jeon C.O."/>
        </authorList>
    </citation>
    <scope>NUCLEOTIDE SEQUENCE [LARGE SCALE GENOMIC DNA]</scope>
    <source>
        <strain evidence="1 2">J2-16</strain>
    </source>
</reference>
<protein>
    <submittedName>
        <fullName evidence="1">DinB family protein</fullName>
    </submittedName>
</protein>
<dbReference type="Gene3D" id="1.20.120.450">
    <property type="entry name" value="dinb family like domain"/>
    <property type="match status" value="1"/>
</dbReference>
<proteinExistence type="predicted"/>
<dbReference type="InterPro" id="IPR034660">
    <property type="entry name" value="DinB/YfiT-like"/>
</dbReference>
<dbReference type="SUPFAM" id="SSF109854">
    <property type="entry name" value="DinB/YfiT-like putative metalloenzymes"/>
    <property type="match status" value="1"/>
</dbReference>
<dbReference type="PANTHER" id="PTHR39473">
    <property type="match status" value="1"/>
</dbReference>
<gene>
    <name evidence="1" type="ORF">SH580_01470</name>
</gene>
<evidence type="ECO:0000313" key="1">
    <source>
        <dbReference type="EMBL" id="WPJ96369.1"/>
    </source>
</evidence>
<dbReference type="EMBL" id="CP138858">
    <property type="protein sequence ID" value="WPJ96369.1"/>
    <property type="molecule type" value="Genomic_DNA"/>
</dbReference>
<dbReference type="Proteomes" id="UP001324993">
    <property type="component" value="Chromosome"/>
</dbReference>
<accession>A0ABZ0RMA1</accession>
<keyword evidence="2" id="KW-1185">Reference proteome</keyword>
<name>A0ABZ0RMA1_9BACT</name>